<proteinExistence type="predicted"/>
<dbReference type="Gene3D" id="3.40.50.300">
    <property type="entry name" value="P-loop containing nucleotide triphosphate hydrolases"/>
    <property type="match status" value="1"/>
</dbReference>
<dbReference type="SUPFAM" id="SSF52540">
    <property type="entry name" value="P-loop containing nucleoside triphosphate hydrolases"/>
    <property type="match status" value="1"/>
</dbReference>
<sequence length="430" mass="49456">MLFHNKMYKANDVYGISRDLPLNYIRRQEVDQKLIENLDKSRHIVIYGSSKQGKTSLKKSCLKSDEYINIQCLNHWKLTDIHLAILKQAGYQTTQSVKQTASGKQKVAASFEGLVNFFGLAGSKGTISTDTEQQKTTETLLENFDVDPEDVNDIIACLNAIKFQKYIVLEDFHYLDIDIQRDFAVVLKAFHEASKFCFIIIGVWLEENRLIVHNGDLTGRVIAIDADKWTHRELMQVIDEGAKLLNISFTEHFKTTVIKESYESVYIVQEVCSQACHQEQVKETQSQFRTIGGRLLVHHLIKSVVNQQNGRYMSFINQFSEGFQDTQLEMYKWILYPILSLKLKELQQGLTYARIREELQSRHPQGKNLNPGNLTQALKSTSSLQVKKGIKPIIIDYDQTNRRLNVVDRGFLIWLANQNISELLAAVEYN</sequence>
<evidence type="ECO:0008006" key="3">
    <source>
        <dbReference type="Google" id="ProtNLM"/>
    </source>
</evidence>
<reference evidence="1 2" key="1">
    <citation type="submission" date="2017-06" db="EMBL/GenBank/DDBJ databases">
        <title>Genome sequencing of cyanobaciteial culture collection at National Institute for Environmental Studies (NIES).</title>
        <authorList>
            <person name="Hirose Y."/>
            <person name="Shimura Y."/>
            <person name="Fujisawa T."/>
            <person name="Nakamura Y."/>
            <person name="Kawachi M."/>
        </authorList>
    </citation>
    <scope>NUCLEOTIDE SEQUENCE [LARGE SCALE GENOMIC DNA]</scope>
    <source>
        <strain evidence="1 2">NIES-4072</strain>
    </source>
</reference>
<dbReference type="InterPro" id="IPR027417">
    <property type="entry name" value="P-loop_NTPase"/>
</dbReference>
<dbReference type="EMBL" id="BDUD01000001">
    <property type="protein sequence ID" value="GBG19664.1"/>
    <property type="molecule type" value="Genomic_DNA"/>
</dbReference>
<name>A0A2R5FVF7_NOSCO</name>
<dbReference type="Proteomes" id="UP000245124">
    <property type="component" value="Unassembled WGS sequence"/>
</dbReference>
<evidence type="ECO:0000313" key="2">
    <source>
        <dbReference type="Proteomes" id="UP000245124"/>
    </source>
</evidence>
<gene>
    <name evidence="1" type="ORF">NIES4072_33330</name>
</gene>
<evidence type="ECO:0000313" key="1">
    <source>
        <dbReference type="EMBL" id="GBG19664.1"/>
    </source>
</evidence>
<protein>
    <recommendedName>
        <fullName evidence="3">Orc1-like AAA ATPase domain-containing protein</fullName>
    </recommendedName>
</protein>
<organism evidence="1 2">
    <name type="scientific">Nostoc commune NIES-4072</name>
    <dbReference type="NCBI Taxonomy" id="2005467"/>
    <lineage>
        <taxon>Bacteria</taxon>
        <taxon>Bacillati</taxon>
        <taxon>Cyanobacteriota</taxon>
        <taxon>Cyanophyceae</taxon>
        <taxon>Nostocales</taxon>
        <taxon>Nostocaceae</taxon>
        <taxon>Nostoc</taxon>
    </lineage>
</organism>
<accession>A0A2R5FVF7</accession>
<keyword evidence="2" id="KW-1185">Reference proteome</keyword>
<comment type="caution">
    <text evidence="1">The sequence shown here is derived from an EMBL/GenBank/DDBJ whole genome shotgun (WGS) entry which is preliminary data.</text>
</comment>
<dbReference type="RefSeq" id="WP_181374040.1">
    <property type="nucleotide sequence ID" value="NZ_BDUD01000001.1"/>
</dbReference>
<dbReference type="AlphaFoldDB" id="A0A2R5FVF7"/>